<dbReference type="EMBL" id="KE346364">
    <property type="protein sequence ID" value="KJE93132.1"/>
    <property type="molecule type" value="Genomic_DNA"/>
</dbReference>
<dbReference type="RefSeq" id="XP_004363692.1">
    <property type="nucleotide sequence ID" value="XM_004363635.1"/>
</dbReference>
<proteinExistence type="predicted"/>
<evidence type="ECO:0000313" key="2">
    <source>
        <dbReference type="Proteomes" id="UP000008743"/>
    </source>
</evidence>
<keyword evidence="2" id="KW-1185">Reference proteome</keyword>
<dbReference type="AlphaFoldDB" id="A0A0D2VQV8"/>
<organism evidence="1 2">
    <name type="scientific">Capsaspora owczarzaki (strain ATCC 30864)</name>
    <dbReference type="NCBI Taxonomy" id="595528"/>
    <lineage>
        <taxon>Eukaryota</taxon>
        <taxon>Filasterea</taxon>
        <taxon>Capsaspora</taxon>
    </lineage>
</organism>
<dbReference type="Proteomes" id="UP000008743">
    <property type="component" value="Unassembled WGS sequence"/>
</dbReference>
<sequence>METPVATNPPTTPVQEITVNAPFDFEIDKTKFTHCRISPVQALELPVYEYVKGVLIDKFARQVKFATNDPVLVGQLVSLYETLATQLKQYYPDRELEKPFKMINEGTLVMFIKLDKDSAFIGANTRRPVQPRIGFPLVGRSVVRIDKINVGAKLRMNVVLASMEVN</sequence>
<reference evidence="2" key="1">
    <citation type="submission" date="2011-02" db="EMBL/GenBank/DDBJ databases">
        <title>The Genome Sequence of Capsaspora owczarzaki ATCC 30864.</title>
        <authorList>
            <person name="Russ C."/>
            <person name="Cuomo C."/>
            <person name="Burger G."/>
            <person name="Gray M.W."/>
            <person name="Holland P.W.H."/>
            <person name="King N."/>
            <person name="Lang F.B.F."/>
            <person name="Roger A.J."/>
            <person name="Ruiz-Trillo I."/>
            <person name="Young S.K."/>
            <person name="Zeng Q."/>
            <person name="Gargeya S."/>
            <person name="Alvarado L."/>
            <person name="Berlin A."/>
            <person name="Chapman S.B."/>
            <person name="Chen Z."/>
            <person name="Freedman E."/>
            <person name="Gellesch M."/>
            <person name="Goldberg J."/>
            <person name="Griggs A."/>
            <person name="Gujja S."/>
            <person name="Heilman E."/>
            <person name="Heiman D."/>
            <person name="Howarth C."/>
            <person name="Mehta T."/>
            <person name="Neiman D."/>
            <person name="Pearson M."/>
            <person name="Roberts A."/>
            <person name="Saif S."/>
            <person name="Shea T."/>
            <person name="Shenoy N."/>
            <person name="Sisk P."/>
            <person name="Stolte C."/>
            <person name="Sykes S."/>
            <person name="White J."/>
            <person name="Yandava C."/>
            <person name="Haas B."/>
            <person name="Nusbaum C."/>
            <person name="Birren B."/>
        </authorList>
    </citation>
    <scope>NUCLEOTIDE SEQUENCE</scope>
    <source>
        <strain evidence="2">ATCC 30864</strain>
    </source>
</reference>
<protein>
    <submittedName>
        <fullName evidence="1">Uncharacterized protein</fullName>
    </submittedName>
</protein>
<evidence type="ECO:0000313" key="1">
    <source>
        <dbReference type="EMBL" id="KJE93132.1"/>
    </source>
</evidence>
<accession>A0A0D2VQV8</accession>
<gene>
    <name evidence="1" type="ORF">CAOG_003964</name>
</gene>
<dbReference type="InParanoid" id="A0A0D2VQV8"/>
<name>A0A0D2VQV8_CAPO3</name>